<keyword evidence="1" id="KW-0732">Signal</keyword>
<sequence>MKKLKLRFFIPLTVFSFFVIAGSTDYETNSKSVALAQSQGEQSDADIALTVLTGIKAGGKVKRKYIRGIHLSALISGSEKHRRIVADLFDSTELNTAVIDIKESEGKIYIDGVKIANANGAYAKAIPDFKKYISD</sequence>
<dbReference type="AlphaFoldDB" id="A0A1E5IPF4"/>
<dbReference type="InterPro" id="IPR025275">
    <property type="entry name" value="DUF4015"/>
</dbReference>
<feature type="chain" id="PRO_5009178935" description="DUF4015 domain-containing protein" evidence="1">
    <location>
        <begin position="22"/>
        <end position="135"/>
    </location>
</feature>
<reference evidence="3 4" key="1">
    <citation type="submission" date="2015-11" db="EMBL/GenBank/DDBJ databases">
        <title>Evidence for parallel genomic evolution in an endosymbiosis of termite gut flagellates.</title>
        <authorList>
            <person name="Zheng H."/>
        </authorList>
    </citation>
    <scope>NUCLEOTIDE SEQUENCE [LARGE SCALE GENOMIC DNA]</scope>
    <source>
        <strain evidence="3 4">CET450</strain>
    </source>
</reference>
<keyword evidence="4" id="KW-1185">Reference proteome</keyword>
<comment type="caution">
    <text evidence="3">The sequence shown here is derived from an EMBL/GenBank/DDBJ whole genome shotgun (WGS) entry which is preliminary data.</text>
</comment>
<evidence type="ECO:0000313" key="4">
    <source>
        <dbReference type="Proteomes" id="UP000095237"/>
    </source>
</evidence>
<gene>
    <name evidence="3" type="ORF">ATZ36_12570</name>
</gene>
<evidence type="ECO:0000259" key="2">
    <source>
        <dbReference type="Pfam" id="PF13200"/>
    </source>
</evidence>
<feature type="signal peptide" evidence="1">
    <location>
        <begin position="1"/>
        <end position="21"/>
    </location>
</feature>
<feature type="domain" description="DUF4015" evidence="2">
    <location>
        <begin position="68"/>
        <end position="134"/>
    </location>
</feature>
<dbReference type="Pfam" id="PF13200">
    <property type="entry name" value="DUF4015"/>
    <property type="match status" value="1"/>
</dbReference>
<organism evidence="3 4">
    <name type="scientific">Endomicrobium trichonymphae</name>
    <dbReference type="NCBI Taxonomy" id="1408204"/>
    <lineage>
        <taxon>Bacteria</taxon>
        <taxon>Pseudomonadati</taxon>
        <taxon>Elusimicrobiota</taxon>
        <taxon>Endomicrobiia</taxon>
        <taxon>Endomicrobiales</taxon>
        <taxon>Endomicrobiaceae</taxon>
        <taxon>Candidatus Endomicrobiellum</taxon>
    </lineage>
</organism>
<dbReference type="Proteomes" id="UP000095237">
    <property type="component" value="Unassembled WGS sequence"/>
</dbReference>
<name>A0A1E5IPF4_ENDTX</name>
<evidence type="ECO:0000313" key="3">
    <source>
        <dbReference type="EMBL" id="OEG71818.1"/>
    </source>
</evidence>
<accession>A0A1E5IPF4</accession>
<evidence type="ECO:0000256" key="1">
    <source>
        <dbReference type="SAM" id="SignalP"/>
    </source>
</evidence>
<dbReference type="EMBL" id="LNVX01000054">
    <property type="protein sequence ID" value="OEG71818.1"/>
    <property type="molecule type" value="Genomic_DNA"/>
</dbReference>
<protein>
    <recommendedName>
        <fullName evidence="2">DUF4015 domain-containing protein</fullName>
    </recommendedName>
</protein>
<proteinExistence type="predicted"/>